<organism evidence="2 3">
    <name type="scientific">Sulfobacillus harzensis</name>
    <dbReference type="NCBI Taxonomy" id="2729629"/>
    <lineage>
        <taxon>Bacteria</taxon>
        <taxon>Bacillati</taxon>
        <taxon>Bacillota</taxon>
        <taxon>Clostridia</taxon>
        <taxon>Eubacteriales</taxon>
        <taxon>Clostridiales Family XVII. Incertae Sedis</taxon>
        <taxon>Sulfobacillus</taxon>
    </lineage>
</organism>
<keyword evidence="3" id="KW-1185">Reference proteome</keyword>
<dbReference type="SMART" id="SM00450">
    <property type="entry name" value="RHOD"/>
    <property type="match status" value="2"/>
</dbReference>
<comment type="caution">
    <text evidence="2">The sequence shown here is derived from an EMBL/GenBank/DDBJ whole genome shotgun (WGS) entry which is preliminary data.</text>
</comment>
<dbReference type="CDD" id="cd00158">
    <property type="entry name" value="RHOD"/>
    <property type="match status" value="1"/>
</dbReference>
<dbReference type="PANTHER" id="PTHR43031:SF17">
    <property type="entry name" value="SULFURTRANSFERASE YTWF-RELATED"/>
    <property type="match status" value="1"/>
</dbReference>
<dbReference type="AlphaFoldDB" id="A0A7Y0L265"/>
<dbReference type="GO" id="GO:0016740">
    <property type="term" value="F:transferase activity"/>
    <property type="evidence" value="ECO:0007669"/>
    <property type="project" value="UniProtKB-KW"/>
</dbReference>
<dbReference type="RefSeq" id="WP_169097781.1">
    <property type="nucleotide sequence ID" value="NZ_JABBVZ010000014.1"/>
</dbReference>
<evidence type="ECO:0000313" key="2">
    <source>
        <dbReference type="EMBL" id="NMP21929.1"/>
    </source>
</evidence>
<reference evidence="2 3" key="1">
    <citation type="submission" date="2020-04" db="EMBL/GenBank/DDBJ databases">
        <authorList>
            <person name="Zhang R."/>
            <person name="Schippers A."/>
        </authorList>
    </citation>
    <scope>NUCLEOTIDE SEQUENCE [LARGE SCALE GENOMIC DNA]</scope>
    <source>
        <strain evidence="2 3">DSM 109850</strain>
    </source>
</reference>
<proteinExistence type="predicted"/>
<gene>
    <name evidence="2" type="ORF">HIJ39_06130</name>
</gene>
<dbReference type="InterPro" id="IPR050229">
    <property type="entry name" value="GlpE_sulfurtransferase"/>
</dbReference>
<dbReference type="PROSITE" id="PS50206">
    <property type="entry name" value="RHODANESE_3"/>
    <property type="match status" value="2"/>
</dbReference>
<dbReference type="EMBL" id="JABBVZ010000014">
    <property type="protein sequence ID" value="NMP21929.1"/>
    <property type="molecule type" value="Genomic_DNA"/>
</dbReference>
<dbReference type="InterPro" id="IPR001763">
    <property type="entry name" value="Rhodanese-like_dom"/>
</dbReference>
<feature type="domain" description="Rhodanese" evidence="1">
    <location>
        <begin position="11"/>
        <end position="105"/>
    </location>
</feature>
<sequence>MTAEELKNWSEQPNNVVIDVRQGRAYTEGHIPGALSAPYRQQGWSRPVSAWVKQQGAGLGVGLFADNAVIAKAAKDALEAEGVTVSAIFDGGIAAWSDAGYRVVAVKALTVDELASHLNDWTIIDVREPYELRSGTIPGALSIPMGNLENQVKELSPDRRYAIVCASGNRSQSAAAYLAEQGFDVANVVGGMSLWLGGGHPVER</sequence>
<dbReference type="Pfam" id="PF00581">
    <property type="entry name" value="Rhodanese"/>
    <property type="match status" value="2"/>
</dbReference>
<keyword evidence="2" id="KW-0808">Transferase</keyword>
<accession>A0A7Y0L265</accession>
<dbReference type="InterPro" id="IPR036873">
    <property type="entry name" value="Rhodanese-like_dom_sf"/>
</dbReference>
<feature type="domain" description="Rhodanese" evidence="1">
    <location>
        <begin position="117"/>
        <end position="204"/>
    </location>
</feature>
<evidence type="ECO:0000313" key="3">
    <source>
        <dbReference type="Proteomes" id="UP000533476"/>
    </source>
</evidence>
<evidence type="ECO:0000259" key="1">
    <source>
        <dbReference type="PROSITE" id="PS50206"/>
    </source>
</evidence>
<name>A0A7Y0L265_9FIRM</name>
<dbReference type="PANTHER" id="PTHR43031">
    <property type="entry name" value="FAD-DEPENDENT OXIDOREDUCTASE"/>
    <property type="match status" value="1"/>
</dbReference>
<dbReference type="Gene3D" id="3.40.250.10">
    <property type="entry name" value="Rhodanese-like domain"/>
    <property type="match status" value="2"/>
</dbReference>
<dbReference type="SUPFAM" id="SSF52821">
    <property type="entry name" value="Rhodanese/Cell cycle control phosphatase"/>
    <property type="match status" value="2"/>
</dbReference>
<dbReference type="Proteomes" id="UP000533476">
    <property type="component" value="Unassembled WGS sequence"/>
</dbReference>
<protein>
    <submittedName>
        <fullName evidence="2">Sulfurtransferase</fullName>
    </submittedName>
</protein>